<evidence type="ECO:0000313" key="3">
    <source>
        <dbReference type="Proteomes" id="UP000823775"/>
    </source>
</evidence>
<feature type="region of interest" description="Disordered" evidence="1">
    <location>
        <begin position="74"/>
        <end position="103"/>
    </location>
</feature>
<evidence type="ECO:0000313" key="2">
    <source>
        <dbReference type="EMBL" id="MCE2055249.1"/>
    </source>
</evidence>
<dbReference type="Proteomes" id="UP000823775">
    <property type="component" value="Unassembled WGS sequence"/>
</dbReference>
<dbReference type="EMBL" id="JACEIK010006205">
    <property type="protein sequence ID" value="MCE2055249.1"/>
    <property type="molecule type" value="Genomic_DNA"/>
</dbReference>
<feature type="region of interest" description="Disordered" evidence="1">
    <location>
        <begin position="1"/>
        <end position="38"/>
    </location>
</feature>
<comment type="caution">
    <text evidence="2">The sequence shown here is derived from an EMBL/GenBank/DDBJ whole genome shotgun (WGS) entry which is preliminary data.</text>
</comment>
<sequence>MKKWERTKQKQGQKSAPPHLRDQQAARSPCNARRGARRQHCCVTRGVGRLPTCSMKRTMRHLACVMACVARQACSNGQKSNPTSIRKRSYKSQIKSANEQKKA</sequence>
<proteinExistence type="predicted"/>
<keyword evidence="3" id="KW-1185">Reference proteome</keyword>
<reference evidence="2 3" key="1">
    <citation type="journal article" date="2021" name="BMC Genomics">
        <title>Datura genome reveals duplications of psychoactive alkaloid biosynthetic genes and high mutation rate following tissue culture.</title>
        <authorList>
            <person name="Rajewski A."/>
            <person name="Carter-House D."/>
            <person name="Stajich J."/>
            <person name="Litt A."/>
        </authorList>
    </citation>
    <scope>NUCLEOTIDE SEQUENCE [LARGE SCALE GENOMIC DNA]</scope>
    <source>
        <strain evidence="2">AR-01</strain>
    </source>
</reference>
<gene>
    <name evidence="2" type="ORF">HAX54_042276</name>
</gene>
<evidence type="ECO:0000256" key="1">
    <source>
        <dbReference type="SAM" id="MobiDB-lite"/>
    </source>
</evidence>
<protein>
    <submittedName>
        <fullName evidence="2">Uncharacterized protein</fullName>
    </submittedName>
</protein>
<feature type="compositionally biased region" description="Polar residues" evidence="1">
    <location>
        <begin position="74"/>
        <end position="84"/>
    </location>
</feature>
<organism evidence="2 3">
    <name type="scientific">Datura stramonium</name>
    <name type="common">Jimsonweed</name>
    <name type="synonym">Common thornapple</name>
    <dbReference type="NCBI Taxonomy" id="4076"/>
    <lineage>
        <taxon>Eukaryota</taxon>
        <taxon>Viridiplantae</taxon>
        <taxon>Streptophyta</taxon>
        <taxon>Embryophyta</taxon>
        <taxon>Tracheophyta</taxon>
        <taxon>Spermatophyta</taxon>
        <taxon>Magnoliopsida</taxon>
        <taxon>eudicotyledons</taxon>
        <taxon>Gunneridae</taxon>
        <taxon>Pentapetalae</taxon>
        <taxon>asterids</taxon>
        <taxon>lamiids</taxon>
        <taxon>Solanales</taxon>
        <taxon>Solanaceae</taxon>
        <taxon>Solanoideae</taxon>
        <taxon>Datureae</taxon>
        <taxon>Datura</taxon>
    </lineage>
</organism>
<name>A0ABS8W343_DATST</name>
<accession>A0ABS8W343</accession>